<organism evidence="4">
    <name type="scientific">Lotus japonicus</name>
    <name type="common">Lotus corniculatus var. japonicus</name>
    <dbReference type="NCBI Taxonomy" id="34305"/>
    <lineage>
        <taxon>Eukaryota</taxon>
        <taxon>Viridiplantae</taxon>
        <taxon>Streptophyta</taxon>
        <taxon>Embryophyta</taxon>
        <taxon>Tracheophyta</taxon>
        <taxon>Spermatophyta</taxon>
        <taxon>Magnoliopsida</taxon>
        <taxon>eudicotyledons</taxon>
        <taxon>Gunneridae</taxon>
        <taxon>Pentapetalae</taxon>
        <taxon>rosids</taxon>
        <taxon>fabids</taxon>
        <taxon>Fabales</taxon>
        <taxon>Fabaceae</taxon>
        <taxon>Papilionoideae</taxon>
        <taxon>50 kb inversion clade</taxon>
        <taxon>NPAAA clade</taxon>
        <taxon>Hologalegina</taxon>
        <taxon>robinioid clade</taxon>
        <taxon>Loteae</taxon>
        <taxon>Lotus</taxon>
    </lineage>
</organism>
<dbReference type="GO" id="GO:0042744">
    <property type="term" value="P:hydrogen peroxide catabolic process"/>
    <property type="evidence" value="ECO:0007669"/>
    <property type="project" value="TreeGrafter"/>
</dbReference>
<protein>
    <recommendedName>
        <fullName evidence="2">catalase</fullName>
        <ecNumber evidence="2">1.11.1.6</ecNumber>
    </recommendedName>
</protein>
<accession>I3T276</accession>
<dbReference type="SUPFAM" id="SSF56634">
    <property type="entry name" value="Heme-dependent catalase-like"/>
    <property type="match status" value="1"/>
</dbReference>
<evidence type="ECO:0000259" key="3">
    <source>
        <dbReference type="Pfam" id="PF06628"/>
    </source>
</evidence>
<dbReference type="Gene3D" id="2.40.180.10">
    <property type="entry name" value="Catalase core domain"/>
    <property type="match status" value="1"/>
</dbReference>
<dbReference type="GO" id="GO:0042542">
    <property type="term" value="P:response to hydrogen peroxide"/>
    <property type="evidence" value="ECO:0007669"/>
    <property type="project" value="TreeGrafter"/>
</dbReference>
<evidence type="ECO:0000313" key="4">
    <source>
        <dbReference type="EMBL" id="AFK46618.1"/>
    </source>
</evidence>
<dbReference type="EC" id="1.11.1.6" evidence="2"/>
<feature type="domain" description="Catalase immune-responsive" evidence="3">
    <location>
        <begin position="43"/>
        <end position="103"/>
    </location>
</feature>
<dbReference type="EMBL" id="BT146824">
    <property type="protein sequence ID" value="AFK46618.1"/>
    <property type="molecule type" value="mRNA"/>
</dbReference>
<evidence type="ECO:0000256" key="2">
    <source>
        <dbReference type="ARBA" id="ARBA00012314"/>
    </source>
</evidence>
<dbReference type="AlphaFoldDB" id="I3T276"/>
<dbReference type="GO" id="GO:0004096">
    <property type="term" value="F:catalase activity"/>
    <property type="evidence" value="ECO:0007669"/>
    <property type="project" value="UniProtKB-EC"/>
</dbReference>
<dbReference type="InterPro" id="IPR010582">
    <property type="entry name" value="Catalase_immune_responsive"/>
</dbReference>
<dbReference type="GO" id="GO:0005777">
    <property type="term" value="C:peroxisome"/>
    <property type="evidence" value="ECO:0007669"/>
    <property type="project" value="TreeGrafter"/>
</dbReference>
<evidence type="ECO:0000256" key="1">
    <source>
        <dbReference type="ARBA" id="ARBA00001971"/>
    </source>
</evidence>
<dbReference type="PANTHER" id="PTHR11465">
    <property type="entry name" value="CATALASE"/>
    <property type="match status" value="1"/>
</dbReference>
<name>I3T276_LOTJA</name>
<sequence length="112" mass="13360">MNFMHRDEEVNYFPSRYDPVRHAERYPIPPAICTGSRERCAVEKENDFKQPGERYRSFAPDRQDRFVRRWVDALSDPRVTHEIRSAWISYWSQADRSFGQKIAFHLNLGPSI</sequence>
<reference evidence="4" key="1">
    <citation type="submission" date="2012-05" db="EMBL/GenBank/DDBJ databases">
        <authorList>
            <person name="Krishnakumar V."/>
            <person name="Cheung F."/>
            <person name="Xiao Y."/>
            <person name="Chan A."/>
            <person name="Moskal W.A."/>
            <person name="Town C.D."/>
        </authorList>
    </citation>
    <scope>NUCLEOTIDE SEQUENCE</scope>
</reference>
<dbReference type="PANTHER" id="PTHR11465:SF23">
    <property type="entry name" value="CATALASE-2"/>
    <property type="match status" value="1"/>
</dbReference>
<dbReference type="GO" id="GO:0005886">
    <property type="term" value="C:plasma membrane"/>
    <property type="evidence" value="ECO:0007669"/>
    <property type="project" value="TreeGrafter"/>
</dbReference>
<dbReference type="InterPro" id="IPR018028">
    <property type="entry name" value="Catalase"/>
</dbReference>
<proteinExistence type="evidence at transcript level"/>
<comment type="cofactor">
    <cofactor evidence="1">
        <name>heme</name>
        <dbReference type="ChEBI" id="CHEBI:30413"/>
    </cofactor>
</comment>
<dbReference type="InterPro" id="IPR020835">
    <property type="entry name" value="Catalase_sf"/>
</dbReference>
<dbReference type="GO" id="GO:0020037">
    <property type="term" value="F:heme binding"/>
    <property type="evidence" value="ECO:0007669"/>
    <property type="project" value="InterPro"/>
</dbReference>
<dbReference type="Pfam" id="PF06628">
    <property type="entry name" value="Catalase-rel"/>
    <property type="match status" value="1"/>
</dbReference>